<comment type="caution">
    <text evidence="1">The sequence shown here is derived from an EMBL/GenBank/DDBJ whole genome shotgun (WGS) entry which is preliminary data.</text>
</comment>
<keyword evidence="2" id="KW-1185">Reference proteome</keyword>
<proteinExistence type="predicted"/>
<dbReference type="EMBL" id="VUJX02000009">
    <property type="protein sequence ID" value="KAL0931864.1"/>
    <property type="molecule type" value="Genomic_DNA"/>
</dbReference>
<name>A0ACC3YIX9_COLTU</name>
<organism evidence="1 2">
    <name type="scientific">Colletotrichum truncatum</name>
    <name type="common">Anthracnose fungus</name>
    <name type="synonym">Colletotrichum capsici</name>
    <dbReference type="NCBI Taxonomy" id="5467"/>
    <lineage>
        <taxon>Eukaryota</taxon>
        <taxon>Fungi</taxon>
        <taxon>Dikarya</taxon>
        <taxon>Ascomycota</taxon>
        <taxon>Pezizomycotina</taxon>
        <taxon>Sordariomycetes</taxon>
        <taxon>Hypocreomycetidae</taxon>
        <taxon>Glomerellales</taxon>
        <taxon>Glomerellaceae</taxon>
        <taxon>Colletotrichum</taxon>
        <taxon>Colletotrichum truncatum species complex</taxon>
    </lineage>
</organism>
<reference evidence="1 2" key="1">
    <citation type="journal article" date="2020" name="Phytopathology">
        <title>Genome Sequence Resources of Colletotrichum truncatum, C. plurivorum, C. musicola, and C. sojae: Four Species Pathogenic to Soybean (Glycine max).</title>
        <authorList>
            <person name="Rogerio F."/>
            <person name="Boufleur T.R."/>
            <person name="Ciampi-Guillardi M."/>
            <person name="Sukno S.A."/>
            <person name="Thon M.R."/>
            <person name="Massola Junior N.S."/>
            <person name="Baroncelli R."/>
        </authorList>
    </citation>
    <scope>NUCLEOTIDE SEQUENCE [LARGE SCALE GENOMIC DNA]</scope>
    <source>
        <strain evidence="1 2">CMES1059</strain>
    </source>
</reference>
<dbReference type="Proteomes" id="UP000805649">
    <property type="component" value="Unassembled WGS sequence"/>
</dbReference>
<gene>
    <name evidence="1" type="ORF">CTRU02_212817</name>
</gene>
<evidence type="ECO:0000313" key="2">
    <source>
        <dbReference type="Proteomes" id="UP000805649"/>
    </source>
</evidence>
<protein>
    <submittedName>
        <fullName evidence="1">Uncharacterized protein</fullName>
    </submittedName>
</protein>
<evidence type="ECO:0000313" key="1">
    <source>
        <dbReference type="EMBL" id="KAL0931864.1"/>
    </source>
</evidence>
<sequence>MSDPRKMYIGNWTQPTKSPSMLEIDKNFDELDKHISNSSRSTNHDTQRIGLHSEILSNFWTENVLGRTKTTLRATPQVPQQSHTPQLDDQLDVDRQLYPPQSV</sequence>
<accession>A0ACC3YIX9</accession>